<dbReference type="AlphaFoldDB" id="A0A0H2RRV4"/>
<protein>
    <submittedName>
        <fullName evidence="3">Uncharacterized protein</fullName>
    </submittedName>
</protein>
<reference evidence="3 4" key="1">
    <citation type="submission" date="2015-04" db="EMBL/GenBank/DDBJ databases">
        <title>Complete genome sequence of Schizopora paradoxa KUC8140, a cosmopolitan wood degrader in East Asia.</title>
        <authorList>
            <consortium name="DOE Joint Genome Institute"/>
            <person name="Min B."/>
            <person name="Park H."/>
            <person name="Jang Y."/>
            <person name="Kim J.-J."/>
            <person name="Kim K.H."/>
            <person name="Pangilinan J."/>
            <person name="Lipzen A."/>
            <person name="Riley R."/>
            <person name="Grigoriev I.V."/>
            <person name="Spatafora J.W."/>
            <person name="Choi I.-G."/>
        </authorList>
    </citation>
    <scope>NUCLEOTIDE SEQUENCE [LARGE SCALE GENOMIC DNA]</scope>
    <source>
        <strain evidence="3 4">KUC8140</strain>
    </source>
</reference>
<evidence type="ECO:0000256" key="2">
    <source>
        <dbReference type="SAM" id="MobiDB-lite"/>
    </source>
</evidence>
<proteinExistence type="predicted"/>
<accession>A0A0H2RRV4</accession>
<keyword evidence="1" id="KW-0175">Coiled coil</keyword>
<dbReference type="Proteomes" id="UP000053477">
    <property type="component" value="Unassembled WGS sequence"/>
</dbReference>
<keyword evidence="4" id="KW-1185">Reference proteome</keyword>
<evidence type="ECO:0000313" key="3">
    <source>
        <dbReference type="EMBL" id="KLO14574.1"/>
    </source>
</evidence>
<feature type="coiled-coil region" evidence="1">
    <location>
        <begin position="139"/>
        <end position="166"/>
    </location>
</feature>
<feature type="region of interest" description="Disordered" evidence="2">
    <location>
        <begin position="360"/>
        <end position="381"/>
    </location>
</feature>
<evidence type="ECO:0000256" key="1">
    <source>
        <dbReference type="SAM" id="Coils"/>
    </source>
</evidence>
<evidence type="ECO:0000313" key="4">
    <source>
        <dbReference type="Proteomes" id="UP000053477"/>
    </source>
</evidence>
<sequence>MATNCYEMENVLDASKSNFTRGYTKGIWTNICVRERWFRMGLSLLAHHNSFSYHHHRLRNHTKSYQMSTPSLPQTSEEELQALQALVPKRPLRSIEDIHKAALEMTKSFGGSGGQKFADAIMTFADGVSTDTTDLKVANNNMRQVIDSQKEQIDRMNDNLNHQAQRIDTLINLCRNLVGDVTLLKDIALGYRPAQTVLAIKREINDARYAVFEGFALLFGYLLSPSLEPKETDEAMTELKKEIRTIEWPAFLGMLDRLYLSHFDDGIQRKSVFSSARLSTFMSVNQALQPLDPQPAPFHNFSGVREEIFMDRDDDQFMLQRIHFFLPVVIWAFIELKKAILNDEDVIRAMQKEANANQEVLDKFSGKEEPSPPLYPGVENRSDVNSALQIGTAFKFRKDSAHWRDSYSRFKRRSPPTQPLALEGESSSSATTHKRSVSQDANNGERFERRILRATGGIDISRILDFAVNGPRDGVFSGQVNQVVCSAVAGVLESIESVLKAAEERKKKNKEKFLTVFRCLSVLTDEKLFNLALLPSSYLQKVTDEFISKPNNYHEVADVLGRYTEIVDKATSKVMDTFGPGESIEDEGKKLTDYLYRTEEYLHSGAKNIELAVDKILVRNEDKFDQDSDIAVLMTWLETLLPAVSLDATMAE</sequence>
<gene>
    <name evidence="3" type="ORF">SCHPADRAFT_889225</name>
</gene>
<dbReference type="InParanoid" id="A0A0H2RRV4"/>
<feature type="region of interest" description="Disordered" evidence="2">
    <location>
        <begin position="407"/>
        <end position="443"/>
    </location>
</feature>
<feature type="compositionally biased region" description="Basic and acidic residues" evidence="2">
    <location>
        <begin position="360"/>
        <end position="370"/>
    </location>
</feature>
<organism evidence="3 4">
    <name type="scientific">Schizopora paradoxa</name>
    <dbReference type="NCBI Taxonomy" id="27342"/>
    <lineage>
        <taxon>Eukaryota</taxon>
        <taxon>Fungi</taxon>
        <taxon>Dikarya</taxon>
        <taxon>Basidiomycota</taxon>
        <taxon>Agaricomycotina</taxon>
        <taxon>Agaricomycetes</taxon>
        <taxon>Hymenochaetales</taxon>
        <taxon>Schizoporaceae</taxon>
        <taxon>Schizopora</taxon>
    </lineage>
</organism>
<name>A0A0H2RRV4_9AGAM</name>
<dbReference type="EMBL" id="KQ085942">
    <property type="protein sequence ID" value="KLO14574.1"/>
    <property type="molecule type" value="Genomic_DNA"/>
</dbReference>